<feature type="transmembrane region" description="Helical" evidence="1">
    <location>
        <begin position="12"/>
        <end position="37"/>
    </location>
</feature>
<dbReference type="GO" id="GO:0051301">
    <property type="term" value="P:cell division"/>
    <property type="evidence" value="ECO:0007669"/>
    <property type="project" value="UniProtKB-KW"/>
</dbReference>
<dbReference type="AlphaFoldDB" id="A0A3S8RNK4"/>
<dbReference type="KEGG" id="eri:EEI45_07155"/>
<organism evidence="2 3">
    <name type="scientific">Erysipelothrix piscisicarius</name>
    <dbReference type="NCBI Taxonomy" id="2485784"/>
    <lineage>
        <taxon>Bacteria</taxon>
        <taxon>Bacillati</taxon>
        <taxon>Bacillota</taxon>
        <taxon>Erysipelotrichia</taxon>
        <taxon>Erysipelotrichales</taxon>
        <taxon>Erysipelotrichaceae</taxon>
        <taxon>Erysipelothrix</taxon>
    </lineage>
</organism>
<keyword evidence="3" id="KW-1185">Reference proteome</keyword>
<keyword evidence="1" id="KW-0472">Membrane</keyword>
<gene>
    <name evidence="2" type="ORF">EEI45_07155</name>
</gene>
<dbReference type="Proteomes" id="UP000278804">
    <property type="component" value="Chromosome"/>
</dbReference>
<keyword evidence="2" id="KW-0131">Cell cycle</keyword>
<keyword evidence="1" id="KW-1133">Transmembrane helix</keyword>
<keyword evidence="2" id="KW-0132">Cell division</keyword>
<dbReference type="EMBL" id="CP034234">
    <property type="protein sequence ID" value="AZK44536.1"/>
    <property type="molecule type" value="Genomic_DNA"/>
</dbReference>
<evidence type="ECO:0000256" key="1">
    <source>
        <dbReference type="SAM" id="Phobius"/>
    </source>
</evidence>
<proteinExistence type="predicted"/>
<evidence type="ECO:0000313" key="2">
    <source>
        <dbReference type="EMBL" id="AZK44536.1"/>
    </source>
</evidence>
<dbReference type="RefSeq" id="WP_125164701.1">
    <property type="nucleotide sequence ID" value="NZ_CP034234.1"/>
</dbReference>
<reference evidence="2 3" key="1">
    <citation type="journal article" date="2020" name="Int. J. Syst. Evol. Microbiol.">
        <title>Description of Erysipelothrix piscisicarius sp. nov., an emergent fish pathogen, and assessment of virulence using a tiger barb (Puntigrus tetrazona) infection model.</title>
        <authorList>
            <person name="Pomaranski E.K."/>
            <person name="Griffin M.J."/>
            <person name="Camus A.C."/>
            <person name="Armwood A.R."/>
            <person name="Shelley J."/>
            <person name="Waldbieser G.C."/>
            <person name="LaFrentz B.R."/>
            <person name="Garcia J.C."/>
            <person name="Yanong R."/>
            <person name="Soto E."/>
        </authorList>
    </citation>
    <scope>NUCLEOTIDE SEQUENCE [LARGE SCALE GENOMIC DNA]</scope>
    <source>
        <strain evidence="2 3">15TAL0474</strain>
    </source>
</reference>
<keyword evidence="1" id="KW-0812">Transmembrane</keyword>
<name>A0A3S8RNK4_9FIRM</name>
<accession>A0A3S8RNK4</accession>
<protein>
    <submittedName>
        <fullName evidence="2">Cell division protein FtsL</fullName>
    </submittedName>
</protein>
<evidence type="ECO:0000313" key="3">
    <source>
        <dbReference type="Proteomes" id="UP000278804"/>
    </source>
</evidence>
<sequence length="100" mass="11247">MAKHVIKRKKKTIRWSGLVGFVFTIALLFSFVTQIFVRSENARLAREIQVVKQQQADINVNNEKLTAEIQDLSDSNRVVSIATEAGLDNTHNVVTVKHGD</sequence>